<reference evidence="10" key="1">
    <citation type="submission" date="2025-08" db="UniProtKB">
        <authorList>
            <consortium name="RefSeq"/>
        </authorList>
    </citation>
    <scope>IDENTIFICATION</scope>
</reference>
<dbReference type="InterPro" id="IPR035590">
    <property type="entry name" value="BAR_CBAR1/2"/>
</dbReference>
<evidence type="ECO:0000256" key="2">
    <source>
        <dbReference type="ARBA" id="ARBA00004245"/>
    </source>
</evidence>
<comment type="similarity">
    <text evidence="7">Belongs to the CIBAR family.</text>
</comment>
<keyword evidence="4" id="KW-0970">Cilium biogenesis/degradation</keyword>
<sequence>MSLMRSNDVRARENQAKFIQQRINNVEKHFADLCQQFSAYSRKVARVRDKGDMLAKSMLTYAESEASSTKSGLTGFAEKLSSVSDYRQAMVDRLSQRVVHPLTLYGQNFKHTREDMKATFAARTKEINEQKKLENIRRKNPNNRQQIAQAESKLQRANVDATRSSKNLEDQMDSFERKRLHDLKSILSEFVKIEMLFHSKALEIYTEAWQHLHAISDEDDLEEFRNSLRPFSATTGSSSSNLANSRTSLNSTDRSSTKPTTAASMPSSRQKQGKGRLDTSRIVDMEDDEDDEDDDEDDDDDYDEDDESQ</sequence>
<evidence type="ECO:0000256" key="6">
    <source>
        <dbReference type="ARBA" id="ARBA00023273"/>
    </source>
</evidence>
<evidence type="ECO:0000256" key="1">
    <source>
        <dbReference type="ARBA" id="ARBA00004138"/>
    </source>
</evidence>
<proteinExistence type="inferred from homology"/>
<feature type="compositionally biased region" description="Polar residues" evidence="8">
    <location>
        <begin position="253"/>
        <end position="270"/>
    </location>
</feature>
<evidence type="ECO:0000256" key="8">
    <source>
        <dbReference type="SAM" id="MobiDB-lite"/>
    </source>
</evidence>
<dbReference type="AlphaFoldDB" id="A0A8B7XT61"/>
<gene>
    <name evidence="10" type="primary">LOC110975674</name>
</gene>
<dbReference type="GO" id="GO:0060271">
    <property type="term" value="P:cilium assembly"/>
    <property type="evidence" value="ECO:0007669"/>
    <property type="project" value="InterPro"/>
</dbReference>
<protein>
    <submittedName>
        <fullName evidence="10">Protein FAM92A-like</fullName>
    </submittedName>
</protein>
<name>A0A8B7XT61_ACAPL</name>
<feature type="region of interest" description="Disordered" evidence="8">
    <location>
        <begin position="138"/>
        <end position="170"/>
    </location>
</feature>
<dbReference type="OMA" id="EYEKWNP"/>
<dbReference type="CTD" id="137392"/>
<evidence type="ECO:0000313" key="9">
    <source>
        <dbReference type="Proteomes" id="UP000694845"/>
    </source>
</evidence>
<evidence type="ECO:0000256" key="3">
    <source>
        <dbReference type="ARBA" id="ARBA00022490"/>
    </source>
</evidence>
<evidence type="ECO:0000256" key="4">
    <source>
        <dbReference type="ARBA" id="ARBA00022794"/>
    </source>
</evidence>
<dbReference type="KEGG" id="aplc:110975674"/>
<dbReference type="GO" id="GO:0036064">
    <property type="term" value="C:ciliary basal body"/>
    <property type="evidence" value="ECO:0007669"/>
    <property type="project" value="TreeGrafter"/>
</dbReference>
<evidence type="ECO:0000313" key="10">
    <source>
        <dbReference type="RefSeq" id="XP_022084048.1"/>
    </source>
</evidence>
<keyword evidence="5" id="KW-0206">Cytoskeleton</keyword>
<comment type="subcellular location">
    <subcellularLocation>
        <location evidence="1">Cell projection</location>
        <location evidence="1">Cilium</location>
    </subcellularLocation>
    <subcellularLocation>
        <location evidence="2">Cytoplasm</location>
        <location evidence="2">Cytoskeleton</location>
    </subcellularLocation>
</comment>
<evidence type="ECO:0000256" key="7">
    <source>
        <dbReference type="ARBA" id="ARBA00029449"/>
    </source>
</evidence>
<feature type="compositionally biased region" description="Basic and acidic residues" evidence="8">
    <location>
        <begin position="275"/>
        <end position="284"/>
    </location>
</feature>
<keyword evidence="6" id="KW-0966">Cell projection</keyword>
<organism evidence="9 10">
    <name type="scientific">Acanthaster planci</name>
    <name type="common">Crown-of-thorns starfish</name>
    <dbReference type="NCBI Taxonomy" id="133434"/>
    <lineage>
        <taxon>Eukaryota</taxon>
        <taxon>Metazoa</taxon>
        <taxon>Echinodermata</taxon>
        <taxon>Eleutherozoa</taxon>
        <taxon>Asterozoa</taxon>
        <taxon>Asteroidea</taxon>
        <taxon>Valvatacea</taxon>
        <taxon>Valvatida</taxon>
        <taxon>Acanthasteridae</taxon>
        <taxon>Acanthaster</taxon>
    </lineage>
</organism>
<dbReference type="SUPFAM" id="SSF103657">
    <property type="entry name" value="BAR/IMD domain-like"/>
    <property type="match status" value="1"/>
</dbReference>
<dbReference type="InterPro" id="IPR009602">
    <property type="entry name" value="CBAR/FAM92"/>
</dbReference>
<feature type="region of interest" description="Disordered" evidence="8">
    <location>
        <begin position="232"/>
        <end position="309"/>
    </location>
</feature>
<dbReference type="OrthoDB" id="60621at2759"/>
<dbReference type="Pfam" id="PF06730">
    <property type="entry name" value="FAM92"/>
    <property type="match status" value="1"/>
</dbReference>
<keyword evidence="3" id="KW-0963">Cytoplasm</keyword>
<dbReference type="PANTHER" id="PTHR21223:SF2">
    <property type="entry name" value="CBY1-INTERACTING BAR DOMAIN-CONTAINING PROTEIN HOMOLOG"/>
    <property type="match status" value="1"/>
</dbReference>
<dbReference type="Proteomes" id="UP000694845">
    <property type="component" value="Unplaced"/>
</dbReference>
<feature type="compositionally biased region" description="Low complexity" evidence="8">
    <location>
        <begin position="232"/>
        <end position="252"/>
    </location>
</feature>
<dbReference type="PANTHER" id="PTHR21223">
    <property type="entry name" value="CBY1-INTERACTING BAR DOMAIN-CONTAINING PROTEIN HOMOLOG"/>
    <property type="match status" value="1"/>
</dbReference>
<feature type="compositionally biased region" description="Acidic residues" evidence="8">
    <location>
        <begin position="285"/>
        <end position="309"/>
    </location>
</feature>
<dbReference type="InterPro" id="IPR027267">
    <property type="entry name" value="AH/BAR_dom_sf"/>
</dbReference>
<evidence type="ECO:0000256" key="5">
    <source>
        <dbReference type="ARBA" id="ARBA00023212"/>
    </source>
</evidence>
<dbReference type="Gene3D" id="1.20.1270.60">
    <property type="entry name" value="Arfaptin homology (AH) domain/BAR domain"/>
    <property type="match status" value="1"/>
</dbReference>
<dbReference type="GeneID" id="110975674"/>
<keyword evidence="9" id="KW-1185">Reference proteome</keyword>
<dbReference type="CDD" id="cd07598">
    <property type="entry name" value="BAR_FAM92"/>
    <property type="match status" value="1"/>
</dbReference>
<accession>A0A8B7XT61</accession>
<dbReference type="GO" id="GO:0035869">
    <property type="term" value="C:ciliary transition zone"/>
    <property type="evidence" value="ECO:0007669"/>
    <property type="project" value="TreeGrafter"/>
</dbReference>
<dbReference type="RefSeq" id="XP_022084048.1">
    <property type="nucleotide sequence ID" value="XM_022228356.1"/>
</dbReference>